<dbReference type="AlphaFoldDB" id="A0A520MX57"/>
<comment type="caution">
    <text evidence="6">The sequence shown here is derived from an EMBL/GenBank/DDBJ whole genome shotgun (WGS) entry which is preliminary data.</text>
</comment>
<protein>
    <submittedName>
        <fullName evidence="6">MAPEG family protein</fullName>
    </submittedName>
</protein>
<gene>
    <name evidence="6" type="ORF">EVA92_04505</name>
</gene>
<organism evidence="6 7">
    <name type="scientific">SAR86 cluster bacterium</name>
    <dbReference type="NCBI Taxonomy" id="2030880"/>
    <lineage>
        <taxon>Bacteria</taxon>
        <taxon>Pseudomonadati</taxon>
        <taxon>Pseudomonadota</taxon>
        <taxon>Gammaproteobacteria</taxon>
        <taxon>SAR86 cluster</taxon>
    </lineage>
</organism>
<dbReference type="EMBL" id="SHBE01000010">
    <property type="protein sequence ID" value="RZO25791.1"/>
    <property type="molecule type" value="Genomic_DNA"/>
</dbReference>
<dbReference type="Gene3D" id="1.20.120.550">
    <property type="entry name" value="Membrane associated eicosanoid/glutathione metabolism-like domain"/>
    <property type="match status" value="1"/>
</dbReference>
<feature type="transmembrane region" description="Helical" evidence="5">
    <location>
        <begin position="82"/>
        <end position="99"/>
    </location>
</feature>
<sequence>MTRLIFNIMSLIIDYFIGGVIMNNYIDQISLYIVLASALGLVQFWVIPFLLNVKNFSWQISNQDDGLDDSLMLQRSRRAGKNILETLPIFLAFCVLSLIKGTDISQPACYWLIFRVVHGLSYMFGIIYLRTLAWLSALGCLCVMGFLLI</sequence>
<evidence type="ECO:0000313" key="6">
    <source>
        <dbReference type="EMBL" id="RZO25791.1"/>
    </source>
</evidence>
<evidence type="ECO:0000256" key="2">
    <source>
        <dbReference type="ARBA" id="ARBA00022692"/>
    </source>
</evidence>
<dbReference type="SUPFAM" id="SSF161084">
    <property type="entry name" value="MAPEG domain-like"/>
    <property type="match status" value="1"/>
</dbReference>
<dbReference type="InterPro" id="IPR023352">
    <property type="entry name" value="MAPEG-like_dom_sf"/>
</dbReference>
<reference evidence="6 7" key="1">
    <citation type="submission" date="2019-02" db="EMBL/GenBank/DDBJ databases">
        <title>Prokaryotic population dynamics and viral predation in marine succession experiment using metagenomics: the confinement effect.</title>
        <authorList>
            <person name="Haro-Moreno J.M."/>
            <person name="Rodriguez-Valera F."/>
            <person name="Lopez-Perez M."/>
        </authorList>
    </citation>
    <scope>NUCLEOTIDE SEQUENCE [LARGE SCALE GENOMIC DNA]</scope>
    <source>
        <strain evidence="6">MED-G159</strain>
    </source>
</reference>
<feature type="transmembrane region" description="Helical" evidence="5">
    <location>
        <begin position="119"/>
        <end position="148"/>
    </location>
</feature>
<evidence type="ECO:0000256" key="3">
    <source>
        <dbReference type="ARBA" id="ARBA00022989"/>
    </source>
</evidence>
<dbReference type="InterPro" id="IPR001129">
    <property type="entry name" value="Membr-assoc_MAPEG"/>
</dbReference>
<evidence type="ECO:0000256" key="1">
    <source>
        <dbReference type="ARBA" id="ARBA00004370"/>
    </source>
</evidence>
<evidence type="ECO:0000256" key="4">
    <source>
        <dbReference type="ARBA" id="ARBA00023136"/>
    </source>
</evidence>
<feature type="transmembrane region" description="Helical" evidence="5">
    <location>
        <begin position="5"/>
        <end position="23"/>
    </location>
</feature>
<keyword evidence="4 5" id="KW-0472">Membrane</keyword>
<feature type="transmembrane region" description="Helical" evidence="5">
    <location>
        <begin position="29"/>
        <end position="51"/>
    </location>
</feature>
<accession>A0A520MX57</accession>
<keyword evidence="3 5" id="KW-1133">Transmembrane helix</keyword>
<dbReference type="Pfam" id="PF01124">
    <property type="entry name" value="MAPEG"/>
    <property type="match status" value="1"/>
</dbReference>
<name>A0A520MX57_9GAMM</name>
<evidence type="ECO:0000313" key="7">
    <source>
        <dbReference type="Proteomes" id="UP000315825"/>
    </source>
</evidence>
<keyword evidence="2 5" id="KW-0812">Transmembrane</keyword>
<dbReference type="Proteomes" id="UP000315825">
    <property type="component" value="Unassembled WGS sequence"/>
</dbReference>
<proteinExistence type="predicted"/>
<evidence type="ECO:0000256" key="5">
    <source>
        <dbReference type="SAM" id="Phobius"/>
    </source>
</evidence>
<comment type="subcellular location">
    <subcellularLocation>
        <location evidence="1">Membrane</location>
    </subcellularLocation>
</comment>
<dbReference type="GO" id="GO:0016020">
    <property type="term" value="C:membrane"/>
    <property type="evidence" value="ECO:0007669"/>
    <property type="project" value="UniProtKB-SubCell"/>
</dbReference>